<evidence type="ECO:0000256" key="1">
    <source>
        <dbReference type="SAM" id="MobiDB-lite"/>
    </source>
</evidence>
<dbReference type="InterPro" id="IPR032353">
    <property type="entry name" value="AZUL"/>
</dbReference>
<name>A0A0R3T2B9_RODNA</name>
<protein>
    <submittedName>
        <fullName evidence="5">AZUL domain-containing protein</fullName>
    </submittedName>
</protein>
<evidence type="ECO:0000313" key="4">
    <source>
        <dbReference type="Proteomes" id="UP000278807"/>
    </source>
</evidence>
<dbReference type="AlphaFoldDB" id="A0A0R3T2B9"/>
<sequence>MPTDQQSQSSYVHTELISLSPVSIYGRCESFSFKLFEMDETNRQAFIEERIRHYFNQLTVGCGDSTCPNQNCASSPYFAHRGIDNNRAAALSLRLLGDSEPMCFRYSNSSNQNYTSAQELDNRQARNTGAQTSTGNNELMDMPETSIALPVQEGMDAGDPDQVRIGDVEFPDTLQSSTSTSSISEIAPALSRFLLHISETSPPTEALTNESAIQTDPSRHHYFLDLLESITKRNMPKTEEGEEDNEFLSASTNIVSKRVKGLTLAEVQECIEECERSNQWTPLSKLISEVFYSLTALANSFPRGGVGVEKSVDIEMGPSKSSSSKTEG</sequence>
<feature type="domain" description="Ubiquitin-protein ligase E3A N-terminal zinc-binding" evidence="2">
    <location>
        <begin position="48"/>
        <end position="103"/>
    </location>
</feature>
<evidence type="ECO:0000313" key="3">
    <source>
        <dbReference type="EMBL" id="VDN96930.1"/>
    </source>
</evidence>
<proteinExistence type="predicted"/>
<gene>
    <name evidence="3" type="ORF">HNAJ_LOCUS1071</name>
</gene>
<evidence type="ECO:0000259" key="2">
    <source>
        <dbReference type="Pfam" id="PF16558"/>
    </source>
</evidence>
<dbReference type="EMBL" id="UZAE01000377">
    <property type="protein sequence ID" value="VDN96930.1"/>
    <property type="molecule type" value="Genomic_DNA"/>
</dbReference>
<dbReference type="WBParaSite" id="HNAJ_0000107101-mRNA-1">
    <property type="protein sequence ID" value="HNAJ_0000107101-mRNA-1"/>
    <property type="gene ID" value="HNAJ_0000107101"/>
</dbReference>
<evidence type="ECO:0000313" key="5">
    <source>
        <dbReference type="WBParaSite" id="HNAJ_0000107101-mRNA-1"/>
    </source>
</evidence>
<feature type="compositionally biased region" description="Polar residues" evidence="1">
    <location>
        <begin position="117"/>
        <end position="137"/>
    </location>
</feature>
<dbReference type="Pfam" id="PF16558">
    <property type="entry name" value="AZUL"/>
    <property type="match status" value="1"/>
</dbReference>
<dbReference type="InterPro" id="IPR042556">
    <property type="entry name" value="AZUL_sf"/>
</dbReference>
<reference evidence="5" key="1">
    <citation type="submission" date="2017-02" db="UniProtKB">
        <authorList>
            <consortium name="WormBaseParasite"/>
        </authorList>
    </citation>
    <scope>IDENTIFICATION</scope>
</reference>
<organism evidence="5">
    <name type="scientific">Rodentolepis nana</name>
    <name type="common">Dwarf tapeworm</name>
    <name type="synonym">Hymenolepis nana</name>
    <dbReference type="NCBI Taxonomy" id="102285"/>
    <lineage>
        <taxon>Eukaryota</taxon>
        <taxon>Metazoa</taxon>
        <taxon>Spiralia</taxon>
        <taxon>Lophotrochozoa</taxon>
        <taxon>Platyhelminthes</taxon>
        <taxon>Cestoda</taxon>
        <taxon>Eucestoda</taxon>
        <taxon>Cyclophyllidea</taxon>
        <taxon>Hymenolepididae</taxon>
        <taxon>Rodentolepis</taxon>
    </lineage>
</organism>
<dbReference type="Proteomes" id="UP000278807">
    <property type="component" value="Unassembled WGS sequence"/>
</dbReference>
<dbReference type="Gene3D" id="6.10.130.10">
    <property type="entry name" value="Ubiquitin-protein ligase E3A, N-terminal zinc-binding domain (AZUL)"/>
    <property type="match status" value="1"/>
</dbReference>
<reference evidence="3 4" key="2">
    <citation type="submission" date="2018-11" db="EMBL/GenBank/DDBJ databases">
        <authorList>
            <consortium name="Pathogen Informatics"/>
        </authorList>
    </citation>
    <scope>NUCLEOTIDE SEQUENCE [LARGE SCALE GENOMIC DNA]</scope>
</reference>
<accession>A0A0R3T2B9</accession>
<feature type="region of interest" description="Disordered" evidence="1">
    <location>
        <begin position="117"/>
        <end position="142"/>
    </location>
</feature>
<dbReference type="STRING" id="102285.A0A0R3T2B9"/>
<keyword evidence="4" id="KW-1185">Reference proteome</keyword>